<dbReference type="EMBL" id="CAJNOW010011590">
    <property type="protein sequence ID" value="CAF1599558.1"/>
    <property type="molecule type" value="Genomic_DNA"/>
</dbReference>
<dbReference type="EMBL" id="CAJNOV010007603">
    <property type="protein sequence ID" value="CAF1291371.1"/>
    <property type="molecule type" value="Genomic_DNA"/>
</dbReference>
<evidence type="ECO:0000313" key="7">
    <source>
        <dbReference type="EMBL" id="CAF4171531.1"/>
    </source>
</evidence>
<dbReference type="Proteomes" id="UP000663866">
    <property type="component" value="Unassembled WGS sequence"/>
</dbReference>
<organism evidence="2 8">
    <name type="scientific">Rotaria magnacalcarata</name>
    <dbReference type="NCBI Taxonomy" id="392030"/>
    <lineage>
        <taxon>Eukaryota</taxon>
        <taxon>Metazoa</taxon>
        <taxon>Spiralia</taxon>
        <taxon>Gnathifera</taxon>
        <taxon>Rotifera</taxon>
        <taxon>Eurotatoria</taxon>
        <taxon>Bdelloidea</taxon>
        <taxon>Philodinida</taxon>
        <taxon>Philodinidae</taxon>
        <taxon>Rotaria</taxon>
    </lineage>
</organism>
<dbReference type="EMBL" id="CAJOBJ010013586">
    <property type="protein sequence ID" value="CAF4171531.1"/>
    <property type="molecule type" value="Genomic_DNA"/>
</dbReference>
<dbReference type="InterPro" id="IPR011990">
    <property type="entry name" value="TPR-like_helical_dom_sf"/>
</dbReference>
<accession>A0A816ASL0</accession>
<evidence type="ECO:0008006" key="10">
    <source>
        <dbReference type="Google" id="ProtNLM"/>
    </source>
</evidence>
<evidence type="ECO:0000313" key="5">
    <source>
        <dbReference type="EMBL" id="CAF4022602.1"/>
    </source>
</evidence>
<evidence type="ECO:0000313" key="3">
    <source>
        <dbReference type="EMBL" id="CAF2060707.1"/>
    </source>
</evidence>
<evidence type="ECO:0000313" key="8">
    <source>
        <dbReference type="Proteomes" id="UP000663834"/>
    </source>
</evidence>
<dbReference type="InterPro" id="IPR019734">
    <property type="entry name" value="TPR_rpt"/>
</dbReference>
<dbReference type="Proteomes" id="UP000681720">
    <property type="component" value="Unassembled WGS sequence"/>
</dbReference>
<dbReference type="Proteomes" id="UP000681967">
    <property type="component" value="Unassembled WGS sequence"/>
</dbReference>
<evidence type="ECO:0000313" key="9">
    <source>
        <dbReference type="Proteomes" id="UP000663866"/>
    </source>
</evidence>
<comment type="caution">
    <text evidence="2">The sequence shown here is derived from an EMBL/GenBank/DDBJ whole genome shotgun (WGS) entry which is preliminary data.</text>
</comment>
<keyword evidence="9" id="KW-1185">Reference proteome</keyword>
<dbReference type="SMART" id="SM00028">
    <property type="entry name" value="TPR"/>
    <property type="match status" value="2"/>
</dbReference>
<dbReference type="Gene3D" id="1.25.40.10">
    <property type="entry name" value="Tetratricopeptide repeat domain"/>
    <property type="match status" value="2"/>
</dbReference>
<evidence type="ECO:0000313" key="4">
    <source>
        <dbReference type="EMBL" id="CAF3925790.1"/>
    </source>
</evidence>
<dbReference type="AlphaFoldDB" id="A0A816ASL0"/>
<proteinExistence type="predicted"/>
<evidence type="ECO:0000313" key="6">
    <source>
        <dbReference type="EMBL" id="CAF4106091.1"/>
    </source>
</evidence>
<dbReference type="SUPFAM" id="SSF48452">
    <property type="entry name" value="TPR-like"/>
    <property type="match status" value="1"/>
</dbReference>
<dbReference type="EMBL" id="CAJOBF010002273">
    <property type="protein sequence ID" value="CAF4022602.1"/>
    <property type="molecule type" value="Genomic_DNA"/>
</dbReference>
<reference evidence="2" key="1">
    <citation type="submission" date="2021-02" db="EMBL/GenBank/DDBJ databases">
        <authorList>
            <person name="Nowell W R."/>
        </authorList>
    </citation>
    <scope>NUCLEOTIDE SEQUENCE</scope>
</reference>
<dbReference type="Proteomes" id="UP000663834">
    <property type="component" value="Unassembled WGS sequence"/>
</dbReference>
<sequence length="133" mass="15375">MKNWNAALQCYQIIIDTPNLSEDSLELFVTHSGRADVYLNLNDLSNALLSYEKALQLQCQYHSSKDLSVGYFIFMIGCINEMMGNIDAALKSYQDIIKLDQIDFTYTAHQYIGKIYMQRNDHDTARRHLIKSL</sequence>
<dbReference type="EMBL" id="CAJOBG010004334">
    <property type="protein sequence ID" value="CAF4106091.1"/>
    <property type="molecule type" value="Genomic_DNA"/>
</dbReference>
<evidence type="ECO:0000313" key="2">
    <source>
        <dbReference type="EMBL" id="CAF1599558.1"/>
    </source>
</evidence>
<name>A0A816ASL0_9BILA</name>
<dbReference type="Pfam" id="PF13181">
    <property type="entry name" value="TPR_8"/>
    <property type="match status" value="2"/>
</dbReference>
<dbReference type="Proteomes" id="UP000663855">
    <property type="component" value="Unassembled WGS sequence"/>
</dbReference>
<dbReference type="Proteomes" id="UP000663887">
    <property type="component" value="Unassembled WGS sequence"/>
</dbReference>
<dbReference type="EMBL" id="CAJOBH010002843">
    <property type="protein sequence ID" value="CAF3925790.1"/>
    <property type="molecule type" value="Genomic_DNA"/>
</dbReference>
<dbReference type="EMBL" id="CAJNRG010003820">
    <property type="protein sequence ID" value="CAF2060707.1"/>
    <property type="molecule type" value="Genomic_DNA"/>
</dbReference>
<dbReference type="Proteomes" id="UP000663842">
    <property type="component" value="Unassembled WGS sequence"/>
</dbReference>
<gene>
    <name evidence="4" type="ORF">BYL167_LOCUS9735</name>
    <name evidence="1" type="ORF">CJN711_LOCUS16445</name>
    <name evidence="7" type="ORF">GIL414_LOCUS20383</name>
    <name evidence="2" type="ORF">KQP761_LOCUS22104</name>
    <name evidence="6" type="ORF">OVN521_LOCUS21159</name>
    <name evidence="5" type="ORF">UXM345_LOCUS17464</name>
    <name evidence="3" type="ORF">XDN619_LOCUS10516</name>
</gene>
<protein>
    <recommendedName>
        <fullName evidence="10">Tetratricopeptide repeat protein</fullName>
    </recommendedName>
</protein>
<evidence type="ECO:0000313" key="1">
    <source>
        <dbReference type="EMBL" id="CAF1291371.1"/>
    </source>
</evidence>